<sequence>MKFITAVCCLALLIFAGCKKNNDSGSSAYHINFKVNGEQQNFNYQATFQYSVPQNVGINFFRASLLDSALEATPDNIEFALNGANVAHINPADVPKFTTTLNFSYYDKDGKKYATSNLPHNTDEFVKLEITEITNKAIKGSFSAKAYNGTSAVSITDGEMYVEKQ</sequence>
<proteinExistence type="predicted"/>
<gene>
    <name evidence="1" type="ORF">QJ048_22970</name>
</gene>
<dbReference type="RefSeq" id="WP_282336813.1">
    <property type="nucleotide sequence ID" value="NZ_JASBRG010000008.1"/>
</dbReference>
<dbReference type="EMBL" id="JASBRG010000008">
    <property type="protein sequence ID" value="MDI3322671.1"/>
    <property type="molecule type" value="Genomic_DNA"/>
</dbReference>
<evidence type="ECO:0000313" key="2">
    <source>
        <dbReference type="Proteomes" id="UP001226434"/>
    </source>
</evidence>
<reference evidence="1 2" key="1">
    <citation type="submission" date="2023-05" db="EMBL/GenBank/DDBJ databases">
        <title>Genome sequence of Pinibacter sp. MAH-24.</title>
        <authorList>
            <person name="Huq M.A."/>
        </authorList>
    </citation>
    <scope>NUCLEOTIDE SEQUENCE [LARGE SCALE GENOMIC DNA]</scope>
    <source>
        <strain evidence="1 2">MAH-24</strain>
    </source>
</reference>
<dbReference type="Proteomes" id="UP001226434">
    <property type="component" value="Unassembled WGS sequence"/>
</dbReference>
<accession>A0ABT6RJP9</accession>
<evidence type="ECO:0008006" key="3">
    <source>
        <dbReference type="Google" id="ProtNLM"/>
    </source>
</evidence>
<organism evidence="1 2">
    <name type="scientific">Pinibacter soli</name>
    <dbReference type="NCBI Taxonomy" id="3044211"/>
    <lineage>
        <taxon>Bacteria</taxon>
        <taxon>Pseudomonadati</taxon>
        <taxon>Bacteroidota</taxon>
        <taxon>Chitinophagia</taxon>
        <taxon>Chitinophagales</taxon>
        <taxon>Chitinophagaceae</taxon>
        <taxon>Pinibacter</taxon>
    </lineage>
</organism>
<dbReference type="PROSITE" id="PS51257">
    <property type="entry name" value="PROKAR_LIPOPROTEIN"/>
    <property type="match status" value="1"/>
</dbReference>
<comment type="caution">
    <text evidence="1">The sequence shown here is derived from an EMBL/GenBank/DDBJ whole genome shotgun (WGS) entry which is preliminary data.</text>
</comment>
<name>A0ABT6RJP9_9BACT</name>
<evidence type="ECO:0000313" key="1">
    <source>
        <dbReference type="EMBL" id="MDI3322671.1"/>
    </source>
</evidence>
<protein>
    <recommendedName>
        <fullName evidence="3">DUF4843 domain-containing protein</fullName>
    </recommendedName>
</protein>
<keyword evidence="2" id="KW-1185">Reference proteome</keyword>